<gene>
    <name evidence="1" type="ORF">KL86DYS2_11207</name>
</gene>
<organism evidence="1">
    <name type="scientific">uncultured Dysgonomonas sp</name>
    <dbReference type="NCBI Taxonomy" id="206096"/>
    <lineage>
        <taxon>Bacteria</taxon>
        <taxon>Pseudomonadati</taxon>
        <taxon>Bacteroidota</taxon>
        <taxon>Bacteroidia</taxon>
        <taxon>Bacteroidales</taxon>
        <taxon>Dysgonomonadaceae</taxon>
        <taxon>Dysgonomonas</taxon>
        <taxon>environmental samples</taxon>
    </lineage>
</organism>
<sequence length="49" mass="5291">MQHCLRLKVVDADAVQDVVVATEKKTLADAAAKKKQLADAVQDVDVTKI</sequence>
<protein>
    <submittedName>
        <fullName evidence="1">Uncharacterized protein</fullName>
    </submittedName>
</protein>
<evidence type="ECO:0000313" key="1">
    <source>
        <dbReference type="EMBL" id="SBV97070.1"/>
    </source>
</evidence>
<reference evidence="1" key="1">
    <citation type="submission" date="2016-04" db="EMBL/GenBank/DDBJ databases">
        <authorList>
            <person name="Evans L.H."/>
            <person name="Alamgir A."/>
            <person name="Owens N."/>
            <person name="Weber N.D."/>
            <person name="Virtaneva K."/>
            <person name="Barbian K."/>
            <person name="Babar A."/>
            <person name="Rosenke K."/>
        </authorList>
    </citation>
    <scope>NUCLEOTIDE SEQUENCE</scope>
    <source>
        <strain evidence="1">86-2</strain>
    </source>
</reference>
<proteinExistence type="predicted"/>
<accession>A0A212JC97</accession>
<dbReference type="AlphaFoldDB" id="A0A212JC97"/>
<dbReference type="EMBL" id="FLUL01000001">
    <property type="protein sequence ID" value="SBV97070.1"/>
    <property type="molecule type" value="Genomic_DNA"/>
</dbReference>
<name>A0A212JC97_9BACT</name>